<organism evidence="4 5">
    <name type="scientific">Esox lucius</name>
    <name type="common">Northern pike</name>
    <dbReference type="NCBI Taxonomy" id="8010"/>
    <lineage>
        <taxon>Eukaryota</taxon>
        <taxon>Metazoa</taxon>
        <taxon>Chordata</taxon>
        <taxon>Craniata</taxon>
        <taxon>Vertebrata</taxon>
        <taxon>Euteleostomi</taxon>
        <taxon>Actinopterygii</taxon>
        <taxon>Neopterygii</taxon>
        <taxon>Teleostei</taxon>
        <taxon>Protacanthopterygii</taxon>
        <taxon>Esociformes</taxon>
        <taxon>Esocidae</taxon>
        <taxon>Esox</taxon>
    </lineage>
</organism>
<dbReference type="SUPFAM" id="SSF110004">
    <property type="entry name" value="Glycolipid transfer protein, GLTP"/>
    <property type="match status" value="1"/>
</dbReference>
<dbReference type="Ensembl" id="ENSELUT00000024398.3">
    <property type="protein sequence ID" value="ENSELUP00000015351.2"/>
    <property type="gene ID" value="ENSELUG00000015311.3"/>
</dbReference>
<dbReference type="InterPro" id="IPR014830">
    <property type="entry name" value="Glycolipid_transfer_prot_dom"/>
</dbReference>
<reference evidence="4" key="4">
    <citation type="submission" date="2025-09" db="UniProtKB">
        <authorList>
            <consortium name="Ensembl"/>
        </authorList>
    </citation>
    <scope>IDENTIFICATION</scope>
</reference>
<dbReference type="GeneID" id="105020652"/>
<dbReference type="STRING" id="8010.ENSELUP00000015351"/>
<dbReference type="Gene3D" id="1.10.3520.10">
    <property type="entry name" value="Glycolipid transfer protein"/>
    <property type="match status" value="1"/>
</dbReference>
<name>A0A3P8YGW2_ESOLU</name>
<feature type="domain" description="Glycolipid transfer protein" evidence="3">
    <location>
        <begin position="112"/>
        <end position="284"/>
    </location>
</feature>
<keyword evidence="2" id="KW-0732">Signal</keyword>
<dbReference type="GO" id="GO:0032691">
    <property type="term" value="P:negative regulation of interleukin-1 beta production"/>
    <property type="evidence" value="ECO:0007669"/>
    <property type="project" value="UniProtKB-ARBA"/>
</dbReference>
<dbReference type="GO" id="GO:0005829">
    <property type="term" value="C:cytosol"/>
    <property type="evidence" value="ECO:0007669"/>
    <property type="project" value="TreeGrafter"/>
</dbReference>
<dbReference type="InParanoid" id="A0A3P8YGW2"/>
<dbReference type="Proteomes" id="UP000265140">
    <property type="component" value="Chromosome 24"/>
</dbReference>
<evidence type="ECO:0000313" key="5">
    <source>
        <dbReference type="Proteomes" id="UP000265140"/>
    </source>
</evidence>
<sequence length="322" mass="36513">MMCRCGRLQRYLLPASITALLLFLSSFWLPQVGMGDCENSWHPCLTFNFYLPTPDIPAGPGTGEGQSEVQPADGGVVLDSTAQLRLCPGQPFQVWRLMSHLTSSMATHPDDILLEHYLDSWDELIKFMESLGSLVNFFSQKVKDKIAVIRELAQQEREDYGKHRSGEEYAGLQTPLSGSQSRYRSVRSMVESELQRRLVNFNTQTRSGCRNLLRLHRSLLWIILLLQGLGEGPDARGVYRTPGELCRDAYTVALAPHHPWLIRRAAEVVFLALPERRVFLDIVCVTKEEDIGPVLNIVISTMKEVHKRTQKILAQHNMMELP</sequence>
<proteinExistence type="inferred from homology"/>
<evidence type="ECO:0000313" key="4">
    <source>
        <dbReference type="Ensembl" id="ENSELUP00000015351.2"/>
    </source>
</evidence>
<dbReference type="Pfam" id="PF08718">
    <property type="entry name" value="GLTP"/>
    <property type="match status" value="1"/>
</dbReference>
<dbReference type="GO" id="GO:1902387">
    <property type="term" value="F:ceramide 1-phosphate binding"/>
    <property type="evidence" value="ECO:0007669"/>
    <property type="project" value="TreeGrafter"/>
</dbReference>
<dbReference type="GO" id="GO:1902388">
    <property type="term" value="F:ceramide 1-phosphate transfer activity"/>
    <property type="evidence" value="ECO:0007669"/>
    <property type="project" value="TreeGrafter"/>
</dbReference>
<comment type="similarity">
    <text evidence="1">Belongs to the GLTP family.</text>
</comment>
<reference evidence="5" key="1">
    <citation type="journal article" date="2014" name="PLoS ONE">
        <title>The genome and linkage map of the northern pike (Esox lucius): conserved synteny revealed between the salmonid sister group and the Neoteleostei.</title>
        <authorList>
            <person name="Rondeau E.B."/>
            <person name="Minkley D.R."/>
            <person name="Leong J.S."/>
            <person name="Messmer A.M."/>
            <person name="Jantzen J.R."/>
            <person name="von Schalburg K.R."/>
            <person name="Lemon C."/>
            <person name="Bird N.H."/>
            <person name="Koop B.F."/>
        </authorList>
    </citation>
    <scope>NUCLEOTIDE SEQUENCE</scope>
</reference>
<dbReference type="InterPro" id="IPR036497">
    <property type="entry name" value="GLTP_sf"/>
</dbReference>
<keyword evidence="5" id="KW-1185">Reference proteome</keyword>
<feature type="chain" id="PRO_5044327965" description="Glycolipid transfer protein domain-containing protein" evidence="2">
    <location>
        <begin position="36"/>
        <end position="322"/>
    </location>
</feature>
<dbReference type="PANTHER" id="PTHR10219">
    <property type="entry name" value="GLYCOLIPID TRANSFER PROTEIN-RELATED"/>
    <property type="match status" value="1"/>
</dbReference>
<dbReference type="PANTHER" id="PTHR10219:SF19">
    <property type="entry name" value="GLYCOLIPID TRANSFER PROTEIN DOMAIN-CONTAINING PROTEIN 2"/>
    <property type="match status" value="1"/>
</dbReference>
<reference evidence="4" key="3">
    <citation type="submission" date="2025-08" db="UniProtKB">
        <authorList>
            <consortium name="Ensembl"/>
        </authorList>
    </citation>
    <scope>IDENTIFICATION</scope>
</reference>
<evidence type="ECO:0000259" key="3">
    <source>
        <dbReference type="Pfam" id="PF08718"/>
    </source>
</evidence>
<dbReference type="AlphaFoldDB" id="A0A3P8YGW2"/>
<feature type="signal peptide" evidence="2">
    <location>
        <begin position="1"/>
        <end position="35"/>
    </location>
</feature>
<accession>A0A3P8YGW2</accession>
<dbReference type="RefSeq" id="XP_034146444.1">
    <property type="nucleotide sequence ID" value="XM_034290553.1"/>
</dbReference>
<dbReference type="GeneTree" id="ENSGT00940000165048"/>
<dbReference type="Bgee" id="ENSELUG00000015311">
    <property type="expression patterns" value="Expressed in liver and 11 other cell types or tissues"/>
</dbReference>
<dbReference type="GO" id="GO:0016020">
    <property type="term" value="C:membrane"/>
    <property type="evidence" value="ECO:0007669"/>
    <property type="project" value="TreeGrafter"/>
</dbReference>
<evidence type="ECO:0000256" key="1">
    <source>
        <dbReference type="ARBA" id="ARBA00007148"/>
    </source>
</evidence>
<protein>
    <recommendedName>
        <fullName evidence="3">Glycolipid transfer protein domain-containing protein</fullName>
    </recommendedName>
</protein>
<dbReference type="OMA" id="KECPGQS"/>
<reference evidence="4" key="2">
    <citation type="submission" date="2020-02" db="EMBL/GenBank/DDBJ databases">
        <title>Esox lucius (northern pike) genome, fEsoLuc1, primary haplotype.</title>
        <authorList>
            <person name="Myers G."/>
            <person name="Karagic N."/>
            <person name="Meyer A."/>
            <person name="Pippel M."/>
            <person name="Reichard M."/>
            <person name="Winkler S."/>
            <person name="Tracey A."/>
            <person name="Sims Y."/>
            <person name="Howe K."/>
            <person name="Rhie A."/>
            <person name="Formenti G."/>
            <person name="Durbin R."/>
            <person name="Fedrigo O."/>
            <person name="Jarvis E.D."/>
        </authorList>
    </citation>
    <scope>NUCLEOTIDE SEQUENCE [LARGE SCALE GENOMIC DNA]</scope>
</reference>
<evidence type="ECO:0000256" key="2">
    <source>
        <dbReference type="SAM" id="SignalP"/>
    </source>
</evidence>
<dbReference type="FunFam" id="1.10.3520.10:FF:000002">
    <property type="entry name" value="Ceramide-1-phosphate transfer protein"/>
    <property type="match status" value="1"/>
</dbReference>